<proteinExistence type="inferred from homology"/>
<evidence type="ECO:0000313" key="4">
    <source>
        <dbReference type="Proteomes" id="UP000540519"/>
    </source>
</evidence>
<dbReference type="Proteomes" id="UP000540519">
    <property type="component" value="Unassembled WGS sequence"/>
</dbReference>
<sequence length="280" mass="32646">MESILFPTDFSEVSMNAFLYAVNYAKKTDKKIIVFHAYNLETEASEVEQELYEKLDIQNFRNKKETFPPFEKILRERQVDSLKVKYVVREGSFIETFTQYIGKREDKIDLVVMGTQISKSGLFQLFTETSTLKILDEINKPVIVVPGNAKFDGDLDDILFLVDYQEDEKEPLEDLINESKGFNARLHVVHFDLAHGDSIVPLMDRFKASLEDFDISNVTFETIDSIDIKKSLLDYCIENKIDIVCLINHKRNFYQRLFTYSLTEDLIRNINTPVMAIYRD</sequence>
<reference evidence="3 4" key="1">
    <citation type="journal article" date="2019" name="Mar. Drugs">
        <title>Comparative Genomics and CAZyme Genome Repertoires of Marine Zobellia amurskyensis KMM 3526(T) and Zobellia laminariae KMM 3676(T).</title>
        <authorList>
            <person name="Chernysheva N."/>
            <person name="Bystritskaya E."/>
            <person name="Stenkova A."/>
            <person name="Golovkin I."/>
            <person name="Nedashkovskaya O."/>
            <person name="Isaeva M."/>
        </authorList>
    </citation>
    <scope>NUCLEOTIDE SEQUENCE [LARGE SCALE GENOMIC DNA]</scope>
    <source>
        <strain evidence="3 4">KMM 3526</strain>
    </source>
</reference>
<comment type="caution">
    <text evidence="3">The sequence shown here is derived from an EMBL/GenBank/DDBJ whole genome shotgun (WGS) entry which is preliminary data.</text>
</comment>
<evidence type="ECO:0000313" key="3">
    <source>
        <dbReference type="EMBL" id="MUH34837.1"/>
    </source>
</evidence>
<dbReference type="InterPro" id="IPR006016">
    <property type="entry name" value="UspA"/>
</dbReference>
<keyword evidence="4" id="KW-1185">Reference proteome</keyword>
<dbReference type="OrthoDB" id="9788959at2"/>
<evidence type="ECO:0000256" key="1">
    <source>
        <dbReference type="ARBA" id="ARBA00008791"/>
    </source>
</evidence>
<dbReference type="AlphaFoldDB" id="A0A7X2ZR38"/>
<dbReference type="SUPFAM" id="SSF52402">
    <property type="entry name" value="Adenine nucleotide alpha hydrolases-like"/>
    <property type="match status" value="2"/>
</dbReference>
<dbReference type="Gene3D" id="3.40.50.12370">
    <property type="match status" value="1"/>
</dbReference>
<dbReference type="CDD" id="cd00293">
    <property type="entry name" value="USP-like"/>
    <property type="match status" value="2"/>
</dbReference>
<dbReference type="RefSeq" id="WP_155598818.1">
    <property type="nucleotide sequence ID" value="NZ_RCNR01000004.1"/>
</dbReference>
<dbReference type="PANTHER" id="PTHR46268:SF6">
    <property type="entry name" value="UNIVERSAL STRESS PROTEIN UP12"/>
    <property type="match status" value="1"/>
</dbReference>
<gene>
    <name evidence="3" type="ORF">D9O36_03190</name>
</gene>
<evidence type="ECO:0000259" key="2">
    <source>
        <dbReference type="Pfam" id="PF00582"/>
    </source>
</evidence>
<name>A0A7X2ZR38_9FLAO</name>
<feature type="domain" description="UspA" evidence="2">
    <location>
        <begin position="2"/>
        <end position="146"/>
    </location>
</feature>
<comment type="similarity">
    <text evidence="1">Belongs to the universal stress protein A family.</text>
</comment>
<dbReference type="EMBL" id="RCNR01000004">
    <property type="protein sequence ID" value="MUH34837.1"/>
    <property type="molecule type" value="Genomic_DNA"/>
</dbReference>
<accession>A0A7X2ZR38</accession>
<feature type="domain" description="UspA" evidence="2">
    <location>
        <begin position="157"/>
        <end position="276"/>
    </location>
</feature>
<protein>
    <submittedName>
        <fullName evidence="3">Universal stress protein</fullName>
    </submittedName>
</protein>
<dbReference type="PANTHER" id="PTHR46268">
    <property type="entry name" value="STRESS RESPONSE PROTEIN NHAX"/>
    <property type="match status" value="1"/>
</dbReference>
<dbReference type="Pfam" id="PF00582">
    <property type="entry name" value="Usp"/>
    <property type="match status" value="2"/>
</dbReference>
<organism evidence="3 4">
    <name type="scientific">Zobellia amurskyensis</name>
    <dbReference type="NCBI Taxonomy" id="248905"/>
    <lineage>
        <taxon>Bacteria</taxon>
        <taxon>Pseudomonadati</taxon>
        <taxon>Bacteroidota</taxon>
        <taxon>Flavobacteriia</taxon>
        <taxon>Flavobacteriales</taxon>
        <taxon>Flavobacteriaceae</taxon>
        <taxon>Zobellia</taxon>
    </lineage>
</organism>